<comment type="caution">
    <text evidence="1">The sequence shown here is derived from an EMBL/GenBank/DDBJ whole genome shotgun (WGS) entry which is preliminary data.</text>
</comment>
<dbReference type="AlphaFoldDB" id="A0AA38LC90"/>
<dbReference type="OMA" id="FATEMQN"/>
<evidence type="ECO:0000313" key="1">
    <source>
        <dbReference type="EMBL" id="KAH9316370.1"/>
    </source>
</evidence>
<sequence length="119" mass="13114">ASFTYSYTSRLVVEQMKPAITSVEALVSSGVAVGYQKGSFVGEYLYEHLGILKTNLKAYVTPEEYEEALSKGPDRGGVAAIFDEIPYVRLFLSGRCGFTWRYVSLRARSRNGIMAIGSV</sequence>
<protein>
    <submittedName>
        <fullName evidence="1">Uncharacterized protein</fullName>
    </submittedName>
</protein>
<dbReference type="SUPFAM" id="SSF53850">
    <property type="entry name" value="Periplasmic binding protein-like II"/>
    <property type="match status" value="1"/>
</dbReference>
<reference evidence="1 2" key="1">
    <citation type="journal article" date="2021" name="Nat. Plants">
        <title>The Taxus genome provides insights into paclitaxel biosynthesis.</title>
        <authorList>
            <person name="Xiong X."/>
            <person name="Gou J."/>
            <person name="Liao Q."/>
            <person name="Li Y."/>
            <person name="Zhou Q."/>
            <person name="Bi G."/>
            <person name="Li C."/>
            <person name="Du R."/>
            <person name="Wang X."/>
            <person name="Sun T."/>
            <person name="Guo L."/>
            <person name="Liang H."/>
            <person name="Lu P."/>
            <person name="Wu Y."/>
            <person name="Zhang Z."/>
            <person name="Ro D.K."/>
            <person name="Shang Y."/>
            <person name="Huang S."/>
            <person name="Yan J."/>
        </authorList>
    </citation>
    <scope>NUCLEOTIDE SEQUENCE [LARGE SCALE GENOMIC DNA]</scope>
    <source>
        <strain evidence="1">Ta-2019</strain>
    </source>
</reference>
<dbReference type="Gene3D" id="3.40.190.10">
    <property type="entry name" value="Periplasmic binding protein-like II"/>
    <property type="match status" value="1"/>
</dbReference>
<organism evidence="1 2">
    <name type="scientific">Taxus chinensis</name>
    <name type="common">Chinese yew</name>
    <name type="synonym">Taxus wallichiana var. chinensis</name>
    <dbReference type="NCBI Taxonomy" id="29808"/>
    <lineage>
        <taxon>Eukaryota</taxon>
        <taxon>Viridiplantae</taxon>
        <taxon>Streptophyta</taxon>
        <taxon>Embryophyta</taxon>
        <taxon>Tracheophyta</taxon>
        <taxon>Spermatophyta</taxon>
        <taxon>Pinopsida</taxon>
        <taxon>Pinidae</taxon>
        <taxon>Conifers II</taxon>
        <taxon>Cupressales</taxon>
        <taxon>Taxaceae</taxon>
        <taxon>Taxus</taxon>
    </lineage>
</organism>
<feature type="non-terminal residue" evidence="1">
    <location>
        <position position="1"/>
    </location>
</feature>
<dbReference type="PANTHER" id="PTHR18966">
    <property type="entry name" value="IONOTROPIC GLUTAMATE RECEPTOR"/>
    <property type="match status" value="1"/>
</dbReference>
<dbReference type="Proteomes" id="UP000824469">
    <property type="component" value="Unassembled WGS sequence"/>
</dbReference>
<evidence type="ECO:0000313" key="2">
    <source>
        <dbReference type="Proteomes" id="UP000824469"/>
    </source>
</evidence>
<name>A0AA38LC90_TAXCH</name>
<proteinExistence type="predicted"/>
<gene>
    <name evidence="1" type="ORF">KI387_024997</name>
</gene>
<dbReference type="EMBL" id="JAHRHJ020000005">
    <property type="protein sequence ID" value="KAH9316370.1"/>
    <property type="molecule type" value="Genomic_DNA"/>
</dbReference>
<keyword evidence="2" id="KW-1185">Reference proteome</keyword>
<accession>A0AA38LC90</accession>
<dbReference type="InterPro" id="IPR015683">
    <property type="entry name" value="Ionotropic_Glu_rcpt"/>
</dbReference>